<keyword evidence="2" id="KW-1185">Reference proteome</keyword>
<reference evidence="1" key="1">
    <citation type="submission" date="2022-05" db="EMBL/GenBank/DDBJ databases">
        <title>Corynebacterium sp. TA-R-1 sp. nov., isolated from human feces.</title>
        <authorList>
            <person name="Shamsuzzaman M."/>
            <person name="Dahal R.H."/>
        </authorList>
    </citation>
    <scope>NUCLEOTIDE SEQUENCE</scope>
    <source>
        <strain evidence="1">TA-R-1</strain>
    </source>
</reference>
<gene>
    <name evidence="1" type="ORF">M5J20_07055</name>
</gene>
<proteinExistence type="predicted"/>
<name>A0ABT1G5F9_9CORY</name>
<evidence type="ECO:0000313" key="1">
    <source>
        <dbReference type="EMBL" id="MCP1387947.1"/>
    </source>
</evidence>
<sequence>MQIPAHVLAAFQAEGAGEPVAAAWGPAQRFGRMVIAPAPEHAAWSGKVRERITGLTPGLRVSRPVRATDGRLVVGGLTATEFVPGSPAARIDEVIAGTLLFDGALHGVEAPPNLEGESASPWVDADRDIFSGLRHADDHVVAHLDFLSSCLFDGSAPPSLIGIAPSLELRPRGYTAALVIVDGLLAHAVDPRVVQRWAHIPRLPELCRLALKVRELGWSRTDSNKRADFRRVAEILPA</sequence>
<accession>A0ABT1G5F9</accession>
<dbReference type="Proteomes" id="UP001204000">
    <property type="component" value="Unassembled WGS sequence"/>
</dbReference>
<evidence type="ECO:0000313" key="2">
    <source>
        <dbReference type="Proteomes" id="UP001204000"/>
    </source>
</evidence>
<organism evidence="1 2">
    <name type="scientific">Corynebacterium stercoris</name>
    <dbReference type="NCBI Taxonomy" id="2943490"/>
    <lineage>
        <taxon>Bacteria</taxon>
        <taxon>Bacillati</taxon>
        <taxon>Actinomycetota</taxon>
        <taxon>Actinomycetes</taxon>
        <taxon>Mycobacteriales</taxon>
        <taxon>Corynebacteriaceae</taxon>
        <taxon>Corynebacterium</taxon>
    </lineage>
</organism>
<evidence type="ECO:0008006" key="3">
    <source>
        <dbReference type="Google" id="ProtNLM"/>
    </source>
</evidence>
<comment type="caution">
    <text evidence="1">The sequence shown here is derived from an EMBL/GenBank/DDBJ whole genome shotgun (WGS) entry which is preliminary data.</text>
</comment>
<dbReference type="EMBL" id="JAMFTQ010000007">
    <property type="protein sequence ID" value="MCP1387947.1"/>
    <property type="molecule type" value="Genomic_DNA"/>
</dbReference>
<dbReference type="RefSeq" id="WP_253577932.1">
    <property type="nucleotide sequence ID" value="NZ_JAMFTQ010000007.1"/>
</dbReference>
<protein>
    <recommendedName>
        <fullName evidence="3">TIGR02569 family protein</fullName>
    </recommendedName>
</protein>